<keyword evidence="1" id="KW-0175">Coiled coil</keyword>
<dbReference type="InterPro" id="IPR010310">
    <property type="entry name" value="T7SS_ESAT-6-like"/>
</dbReference>
<feature type="compositionally biased region" description="Low complexity" evidence="2">
    <location>
        <begin position="1"/>
        <end position="11"/>
    </location>
</feature>
<dbReference type="NCBIfam" id="TIGR03930">
    <property type="entry name" value="WXG100_ESAT6"/>
    <property type="match status" value="1"/>
</dbReference>
<dbReference type="Proteomes" id="UP000002805">
    <property type="component" value="Chromosome"/>
</dbReference>
<dbReference type="InterPro" id="IPR036689">
    <property type="entry name" value="ESAT-6-like_sf"/>
</dbReference>
<feature type="region of interest" description="Disordered" evidence="2">
    <location>
        <begin position="1"/>
        <end position="39"/>
    </location>
</feature>
<proteinExistence type="predicted"/>
<dbReference type="HOGENOM" id="CLU_151185_5_0_11"/>
<evidence type="ECO:0008006" key="5">
    <source>
        <dbReference type="Google" id="ProtNLM"/>
    </source>
</evidence>
<protein>
    <recommendedName>
        <fullName evidence="5">WXG100 family type VII secretion target</fullName>
    </recommendedName>
</protein>
<reference evidence="4" key="1">
    <citation type="submission" date="2008-02" db="EMBL/GenBank/DDBJ databases">
        <authorList>
            <consortium name="The Broad Institute Genome Sequencing Platform"/>
            <person name="Fischbach M."/>
            <person name="Ward D."/>
            <person name="Young S."/>
            <person name="Jaffe D."/>
            <person name="Gnerre S."/>
            <person name="Berlin A."/>
            <person name="Heiman D."/>
            <person name="Hepburn T."/>
            <person name="Sykes S."/>
            <person name="Alvarado L."/>
            <person name="Kodira C.D."/>
            <person name="Straight P."/>
            <person name="Clardy J."/>
            <person name="Hung D."/>
            <person name="Kolter R."/>
            <person name="Mekalanos J."/>
            <person name="Walker S."/>
            <person name="Walsh C.T."/>
            <person name="Lander E."/>
            <person name="Galagan J."/>
            <person name="Nusbaum C."/>
            <person name="Birren B."/>
        </authorList>
    </citation>
    <scope>NUCLEOTIDE SEQUENCE [LARGE SCALE GENOMIC DNA]</scope>
    <source>
        <strain evidence="4">ATCC 25486 / DSM 40338 / CBS 914.69 / JCM 4507 / NBRC 13074 / NRRL 2958 / 5647</strain>
    </source>
</reference>
<evidence type="ECO:0000313" key="4">
    <source>
        <dbReference type="Proteomes" id="UP000002805"/>
    </source>
</evidence>
<dbReference type="Pfam" id="PF06013">
    <property type="entry name" value="WXG100"/>
    <property type="match status" value="1"/>
</dbReference>
<name>B5HJM9_STRE2</name>
<dbReference type="eggNOG" id="ENOG5030QQC">
    <property type="taxonomic scope" value="Bacteria"/>
</dbReference>
<evidence type="ECO:0000256" key="1">
    <source>
        <dbReference type="SAM" id="Coils"/>
    </source>
</evidence>
<reference evidence="4" key="2">
    <citation type="submission" date="2009-10" db="EMBL/GenBank/DDBJ databases">
        <title>The genome sequence of Streptomyces pristinaespiralis strain ATCC 25486.</title>
        <authorList>
            <consortium name="The Broad Institute Genome Sequencing Platform"/>
            <consortium name="Broad Institute Microbial Sequencing Center"/>
            <person name="Fischbach M."/>
            <person name="Godfrey P."/>
            <person name="Ward D."/>
            <person name="Young S."/>
            <person name="Zeng Q."/>
            <person name="Koehrsen M."/>
            <person name="Alvarado L."/>
            <person name="Berlin A.M."/>
            <person name="Bochicchio J."/>
            <person name="Borenstein D."/>
            <person name="Chapman S.B."/>
            <person name="Chen Z."/>
            <person name="Engels R."/>
            <person name="Freedman E."/>
            <person name="Gellesch M."/>
            <person name="Goldberg J."/>
            <person name="Griggs A."/>
            <person name="Gujja S."/>
            <person name="Heilman E.R."/>
            <person name="Heiman D.I."/>
            <person name="Hepburn T.A."/>
            <person name="Howarth C."/>
            <person name="Jen D."/>
            <person name="Larson L."/>
            <person name="Lewis B."/>
            <person name="Mehta T."/>
            <person name="Park D."/>
            <person name="Pearson M."/>
            <person name="Richards J."/>
            <person name="Roberts A."/>
            <person name="Saif S."/>
            <person name="Shea T.D."/>
            <person name="Shenoy N."/>
            <person name="Sisk P."/>
            <person name="Stolte C."/>
            <person name="Sykes S.N."/>
            <person name="Thomson T."/>
            <person name="Walk T."/>
            <person name="White J."/>
            <person name="Yandava C."/>
            <person name="Straight P."/>
            <person name="Clardy J."/>
            <person name="Hung D."/>
            <person name="Kolter R."/>
            <person name="Mekalanos J."/>
            <person name="Walker S."/>
            <person name="Walsh C.T."/>
            <person name="Wieland-Brown L.C."/>
            <person name="Haas B."/>
            <person name="Nusbaum C."/>
            <person name="Birren B."/>
        </authorList>
    </citation>
    <scope>NUCLEOTIDE SEQUENCE [LARGE SCALE GENOMIC DNA]</scope>
    <source>
        <strain evidence="4">ATCC 25486 / DSM 40338 / CBS 914.69 / JCM 4507 / NBRC 13074 / NRRL 2958 / 5647</strain>
    </source>
</reference>
<feature type="coiled-coil region" evidence="1">
    <location>
        <begin position="54"/>
        <end position="107"/>
    </location>
</feature>
<organism evidence="3 4">
    <name type="scientific">Streptomyces pristinaespiralis (strain ATCC 25486 / DSM 40338 / CBS 914.69 / JCM 4507 / KCC S-0507 / NBRC 13074 / NRRL 2958 / 5647)</name>
    <dbReference type="NCBI Taxonomy" id="457429"/>
    <lineage>
        <taxon>Bacteria</taxon>
        <taxon>Bacillati</taxon>
        <taxon>Actinomycetota</taxon>
        <taxon>Actinomycetes</taxon>
        <taxon>Kitasatosporales</taxon>
        <taxon>Streptomycetaceae</taxon>
        <taxon>Streptomyces</taxon>
    </lineage>
</organism>
<dbReference type="AlphaFoldDB" id="B5HJM9"/>
<dbReference type="SUPFAM" id="SSF140453">
    <property type="entry name" value="EsxAB dimer-like"/>
    <property type="match status" value="1"/>
</dbReference>
<evidence type="ECO:0000256" key="2">
    <source>
        <dbReference type="SAM" id="MobiDB-lite"/>
    </source>
</evidence>
<evidence type="ECO:0000313" key="3">
    <source>
        <dbReference type="EMBL" id="EDY67040.1"/>
    </source>
</evidence>
<gene>
    <name evidence="3" type="ORF">SSDG_05401</name>
</gene>
<accession>B5HJM9</accession>
<dbReference type="EMBL" id="CM000950">
    <property type="protein sequence ID" value="EDY67040.1"/>
    <property type="molecule type" value="Genomic_DNA"/>
</dbReference>
<keyword evidence="4" id="KW-1185">Reference proteome</keyword>
<sequence>MSTPPSKRPGSPRAPPPSRRPAASSTSDTHHSTGAPHMADDYIGVSFSTLREAAGELEDILKQLNLRLEDLYTRTEKVVLTWKGDARDAFVEELDQWDKQMADLQAAQAWLHEVVTTGHANYAEAHRAVLRGWGAA</sequence>
<dbReference type="Gene3D" id="1.10.287.1060">
    <property type="entry name" value="ESAT-6-like"/>
    <property type="match status" value="1"/>
</dbReference>